<keyword evidence="2" id="KW-0964">Secreted</keyword>
<dbReference type="InterPro" id="IPR001073">
    <property type="entry name" value="C1q_dom"/>
</dbReference>
<dbReference type="PANTHER" id="PTHR15427">
    <property type="entry name" value="EMILIN ELASTIN MICROFIBRIL INTERFACE-LOCATED PROTEIN ELASTIN MICROFIBRIL INTERFACER"/>
    <property type="match status" value="1"/>
</dbReference>
<name>A0A8S3UQR6_MYTED</name>
<evidence type="ECO:0000256" key="1">
    <source>
        <dbReference type="ARBA" id="ARBA00004613"/>
    </source>
</evidence>
<sequence>MGKDNFRSAMGILVLFQGVSFWTIPWNLDFEIFDMRASIIYLWIGTTLLQITHAQKSCSNVNMLKSIQYQLKLVENTDSGCNDNHGFKIGFLVTNSKPLLNIKDGTDVIYDEVITNTGNGYDVTTGKFKAPVQGLYFFTWTSLTHSQKIFATEMEKNGKVVARNHATARGISDQISATQSVVLMLNKNDISNYHISMDRFNFTQSIHAQKPCSNTNMFESIQYQLKLVENTDYRCNDNHGFKIGFFVTNSKPLQNIKDGTDVIYDEVITNTGQGYDVTTGKFKAPVQGLYFFTWTSLTHSQKIFATELKKNGKIVARNHATARGISDQISATQSVVLHLNTNDIVNIKVLKNYTGTFSLMNVGQRSVILEFS</sequence>
<keyword evidence="5" id="KW-1185">Reference proteome</keyword>
<dbReference type="PANTHER" id="PTHR15427:SF50">
    <property type="entry name" value="COMPLEMENT C1Q TUMOR NECROSIS FACTOR-RELATED PROTEIN 2-LIKE"/>
    <property type="match status" value="1"/>
</dbReference>
<dbReference type="GO" id="GO:0005576">
    <property type="term" value="C:extracellular region"/>
    <property type="evidence" value="ECO:0007669"/>
    <property type="project" value="UniProtKB-SubCell"/>
</dbReference>
<dbReference type="OrthoDB" id="6104968at2759"/>
<dbReference type="PRINTS" id="PR00007">
    <property type="entry name" value="COMPLEMNTC1Q"/>
</dbReference>
<feature type="domain" description="C1q" evidence="3">
    <location>
        <begin position="238"/>
        <end position="372"/>
    </location>
</feature>
<dbReference type="AlphaFoldDB" id="A0A8S3UQR6"/>
<evidence type="ECO:0000256" key="2">
    <source>
        <dbReference type="ARBA" id="ARBA00022525"/>
    </source>
</evidence>
<dbReference type="InterPro" id="IPR050392">
    <property type="entry name" value="Collagen/C1q_domain"/>
</dbReference>
<organism evidence="4 5">
    <name type="scientific">Mytilus edulis</name>
    <name type="common">Blue mussel</name>
    <dbReference type="NCBI Taxonomy" id="6550"/>
    <lineage>
        <taxon>Eukaryota</taxon>
        <taxon>Metazoa</taxon>
        <taxon>Spiralia</taxon>
        <taxon>Lophotrochozoa</taxon>
        <taxon>Mollusca</taxon>
        <taxon>Bivalvia</taxon>
        <taxon>Autobranchia</taxon>
        <taxon>Pteriomorphia</taxon>
        <taxon>Mytilida</taxon>
        <taxon>Mytiloidea</taxon>
        <taxon>Mytilidae</taxon>
        <taxon>Mytilinae</taxon>
        <taxon>Mytilus</taxon>
    </lineage>
</organism>
<dbReference type="InterPro" id="IPR008983">
    <property type="entry name" value="Tumour_necrosis_fac-like_dom"/>
</dbReference>
<evidence type="ECO:0000313" key="5">
    <source>
        <dbReference type="Proteomes" id="UP000683360"/>
    </source>
</evidence>
<evidence type="ECO:0000313" key="4">
    <source>
        <dbReference type="EMBL" id="CAG2248438.1"/>
    </source>
</evidence>
<evidence type="ECO:0000259" key="3">
    <source>
        <dbReference type="PROSITE" id="PS50871"/>
    </source>
</evidence>
<dbReference type="Gene3D" id="2.60.120.40">
    <property type="match status" value="2"/>
</dbReference>
<comment type="subcellular location">
    <subcellularLocation>
        <location evidence="1">Secreted</location>
    </subcellularLocation>
</comment>
<dbReference type="SUPFAM" id="SSF49842">
    <property type="entry name" value="TNF-like"/>
    <property type="match status" value="2"/>
</dbReference>
<dbReference type="SMART" id="SM00110">
    <property type="entry name" value="C1Q"/>
    <property type="match status" value="1"/>
</dbReference>
<dbReference type="PROSITE" id="PS50871">
    <property type="entry name" value="C1Q"/>
    <property type="match status" value="2"/>
</dbReference>
<dbReference type="Proteomes" id="UP000683360">
    <property type="component" value="Unassembled WGS sequence"/>
</dbReference>
<protein>
    <submittedName>
        <fullName evidence="4">C1QL</fullName>
    </submittedName>
</protein>
<dbReference type="EMBL" id="CAJPWZ010002938">
    <property type="protein sequence ID" value="CAG2248438.1"/>
    <property type="molecule type" value="Genomic_DNA"/>
</dbReference>
<dbReference type="Pfam" id="PF00386">
    <property type="entry name" value="C1q"/>
    <property type="match status" value="2"/>
</dbReference>
<proteinExistence type="predicted"/>
<feature type="domain" description="C1q" evidence="3">
    <location>
        <begin position="84"/>
        <end position="223"/>
    </location>
</feature>
<accession>A0A8S3UQR6</accession>
<gene>
    <name evidence="4" type="ORF">MEDL_60279</name>
</gene>
<reference evidence="4" key="1">
    <citation type="submission" date="2021-03" db="EMBL/GenBank/DDBJ databases">
        <authorList>
            <person name="Bekaert M."/>
        </authorList>
    </citation>
    <scope>NUCLEOTIDE SEQUENCE</scope>
</reference>
<comment type="caution">
    <text evidence="4">The sequence shown here is derived from an EMBL/GenBank/DDBJ whole genome shotgun (WGS) entry which is preliminary data.</text>
</comment>